<proteinExistence type="predicted"/>
<dbReference type="Proteomes" id="UP000619260">
    <property type="component" value="Unassembled WGS sequence"/>
</dbReference>
<dbReference type="EMBL" id="BOPF01000014">
    <property type="protein sequence ID" value="GIJ47184.1"/>
    <property type="molecule type" value="Genomic_DNA"/>
</dbReference>
<dbReference type="GO" id="GO:0006281">
    <property type="term" value="P:DNA repair"/>
    <property type="evidence" value="ECO:0007669"/>
    <property type="project" value="InterPro"/>
</dbReference>
<name>A0A8J4DR22_9ACTN</name>
<accession>A0A8J4DR22</accession>
<protein>
    <submittedName>
        <fullName evidence="1">Endonuclease V</fullName>
    </submittedName>
</protein>
<keyword evidence="1" id="KW-0378">Hydrolase</keyword>
<keyword evidence="1" id="KW-0255">Endonuclease</keyword>
<dbReference type="RefSeq" id="WP_203900705.1">
    <property type="nucleotide sequence ID" value="NZ_BOPF01000014.1"/>
</dbReference>
<organism evidence="1 2">
    <name type="scientific">Virgisporangium aliadipatigenens</name>
    <dbReference type="NCBI Taxonomy" id="741659"/>
    <lineage>
        <taxon>Bacteria</taxon>
        <taxon>Bacillati</taxon>
        <taxon>Actinomycetota</taxon>
        <taxon>Actinomycetes</taxon>
        <taxon>Micromonosporales</taxon>
        <taxon>Micromonosporaceae</taxon>
        <taxon>Virgisporangium</taxon>
    </lineage>
</organism>
<dbReference type="InterPro" id="IPR007581">
    <property type="entry name" value="Endonuclease-V"/>
</dbReference>
<keyword evidence="2" id="KW-1185">Reference proteome</keyword>
<keyword evidence="1" id="KW-0540">Nuclease</keyword>
<gene>
    <name evidence="1" type="primary">nfi</name>
    <name evidence="1" type="ORF">Val02_40700</name>
</gene>
<evidence type="ECO:0000313" key="1">
    <source>
        <dbReference type="EMBL" id="GIJ47184.1"/>
    </source>
</evidence>
<reference evidence="1" key="1">
    <citation type="submission" date="2021-01" db="EMBL/GenBank/DDBJ databases">
        <title>Whole genome shotgun sequence of Virgisporangium aliadipatigenens NBRC 105644.</title>
        <authorList>
            <person name="Komaki H."/>
            <person name="Tamura T."/>
        </authorList>
    </citation>
    <scope>NUCLEOTIDE SEQUENCE</scope>
    <source>
        <strain evidence="1">NBRC 105644</strain>
    </source>
</reference>
<sequence length="167" mass="17709">MTRTGAVDVYYPEAGGATAALVVAGDPGFADPLAEHVVRLEEVAPYQPGAFFERELPALEAVLAVADPVELLVIDGYVTLDPQGRPGLGAHAHERFGVPIIGVAKTSFRGATHAIEVLRGDSARALYVTAAGMDAQVAADLVRNMAGRHRMPDALKRVDHLSRRGVY</sequence>
<comment type="caution">
    <text evidence="1">The sequence shown here is derived from an EMBL/GenBank/DDBJ whole genome shotgun (WGS) entry which is preliminary data.</text>
</comment>
<dbReference type="AlphaFoldDB" id="A0A8J4DR22"/>
<dbReference type="Pfam" id="PF04493">
    <property type="entry name" value="Endonuclease_5"/>
    <property type="match status" value="1"/>
</dbReference>
<dbReference type="GO" id="GO:0004519">
    <property type="term" value="F:endonuclease activity"/>
    <property type="evidence" value="ECO:0007669"/>
    <property type="project" value="UniProtKB-KW"/>
</dbReference>
<evidence type="ECO:0000313" key="2">
    <source>
        <dbReference type="Proteomes" id="UP000619260"/>
    </source>
</evidence>
<dbReference type="Gene3D" id="3.30.2170.10">
    <property type="entry name" value="archaeoglobus fulgidus dsm 4304 superfamily"/>
    <property type="match status" value="1"/>
</dbReference>